<dbReference type="AlphaFoldDB" id="A0A6A6EZC8"/>
<protein>
    <submittedName>
        <fullName evidence="1">Uncharacterized protein</fullName>
    </submittedName>
</protein>
<proteinExistence type="predicted"/>
<gene>
    <name evidence="1" type="ORF">CERZMDRAFT_103086</name>
</gene>
<dbReference type="Proteomes" id="UP000799539">
    <property type="component" value="Unassembled WGS sequence"/>
</dbReference>
<keyword evidence="2" id="KW-1185">Reference proteome</keyword>
<name>A0A6A6EZC8_9PEZI</name>
<dbReference type="EMBL" id="ML992712">
    <property type="protein sequence ID" value="KAF2206786.1"/>
    <property type="molecule type" value="Genomic_DNA"/>
</dbReference>
<reference evidence="1" key="1">
    <citation type="journal article" date="2020" name="Stud. Mycol.">
        <title>101 Dothideomycetes genomes: a test case for predicting lifestyles and emergence of pathogens.</title>
        <authorList>
            <person name="Haridas S."/>
            <person name="Albert R."/>
            <person name="Binder M."/>
            <person name="Bloem J."/>
            <person name="Labutti K."/>
            <person name="Salamov A."/>
            <person name="Andreopoulos B."/>
            <person name="Baker S."/>
            <person name="Barry K."/>
            <person name="Bills G."/>
            <person name="Bluhm B."/>
            <person name="Cannon C."/>
            <person name="Castanera R."/>
            <person name="Culley D."/>
            <person name="Daum C."/>
            <person name="Ezra D."/>
            <person name="Gonzalez J."/>
            <person name="Henrissat B."/>
            <person name="Kuo A."/>
            <person name="Liang C."/>
            <person name="Lipzen A."/>
            <person name="Lutzoni F."/>
            <person name="Magnuson J."/>
            <person name="Mondo S."/>
            <person name="Nolan M."/>
            <person name="Ohm R."/>
            <person name="Pangilinan J."/>
            <person name="Park H.-J."/>
            <person name="Ramirez L."/>
            <person name="Alfaro M."/>
            <person name="Sun H."/>
            <person name="Tritt A."/>
            <person name="Yoshinaga Y."/>
            <person name="Zwiers L.-H."/>
            <person name="Turgeon B."/>
            <person name="Goodwin S."/>
            <person name="Spatafora J."/>
            <person name="Crous P."/>
            <person name="Grigoriev I."/>
        </authorList>
    </citation>
    <scope>NUCLEOTIDE SEQUENCE</scope>
    <source>
        <strain evidence="1">SCOH1-5</strain>
    </source>
</reference>
<evidence type="ECO:0000313" key="2">
    <source>
        <dbReference type="Proteomes" id="UP000799539"/>
    </source>
</evidence>
<sequence>MRWSAESREDDKASTKSIYSAKIECSCTAQENAWTGRPSQALNSSIVVVACRGRFRHGHRVRWTSTKHPRSAKLLRSQNILPPQASNKPSRHVTRGYNKATGYHQHKTEASEIGYANSDHSIAIDYGSGRILTKFQIGSL</sequence>
<accession>A0A6A6EZC8</accession>
<evidence type="ECO:0000313" key="1">
    <source>
        <dbReference type="EMBL" id="KAF2206786.1"/>
    </source>
</evidence>
<organism evidence="1 2">
    <name type="scientific">Cercospora zeae-maydis SCOH1-5</name>
    <dbReference type="NCBI Taxonomy" id="717836"/>
    <lineage>
        <taxon>Eukaryota</taxon>
        <taxon>Fungi</taxon>
        <taxon>Dikarya</taxon>
        <taxon>Ascomycota</taxon>
        <taxon>Pezizomycotina</taxon>
        <taxon>Dothideomycetes</taxon>
        <taxon>Dothideomycetidae</taxon>
        <taxon>Mycosphaerellales</taxon>
        <taxon>Mycosphaerellaceae</taxon>
        <taxon>Cercospora</taxon>
    </lineage>
</organism>